<name>A0ABX4YKG7_9LEPT</name>
<comment type="caution">
    <text evidence="3">The sequence shown here is derived from an EMBL/GenBank/DDBJ whole genome shotgun (WGS) entry which is preliminary data.</text>
</comment>
<dbReference type="NCBIfam" id="NF047550">
    <property type="entry name" value="LIC_12071_fam"/>
    <property type="match status" value="1"/>
</dbReference>
<dbReference type="RefSeq" id="WP_020988609.1">
    <property type="nucleotide sequence ID" value="NZ_MCRM02000005.1"/>
</dbReference>
<sequence>MQTFKHVLFFIFALIVCEGIAIGASAWSFLESSLASFDQLKISSDHRARDTISSLSKSTENKLDGEKLADLNFTFARLVKVTSEDKDGFRIKDISVVNDSGVVLASSNEDYLEDPLKKRKPEIKFLSPTYTIAHRLRKWQVGTPVLLGKRNVSSDQPVLKAVAPIFPEILEPDVLLSMGVYHPEKLERVASLFMTYERGNFGHFVRTQTDLLLWITQNNAWIALICAIVIGLVHLLIKSAGSGYAQASTATISSARTSSSPPLWEKVDFAQTEGPVRWQTGSQPAASRPSSPTAPIAEVQRQVPSKTEVLEKPMPISSAEIVSQRLDKPEILDAIYLG</sequence>
<organism evidence="3 4">
    <name type="scientific">Leptospira inadai serovar Lyme</name>
    <dbReference type="NCBI Taxonomy" id="293084"/>
    <lineage>
        <taxon>Bacteria</taxon>
        <taxon>Pseudomonadati</taxon>
        <taxon>Spirochaetota</taxon>
        <taxon>Spirochaetia</taxon>
        <taxon>Leptospirales</taxon>
        <taxon>Leptospiraceae</taxon>
        <taxon>Leptospira</taxon>
    </lineage>
</organism>
<feature type="region of interest" description="Disordered" evidence="1">
    <location>
        <begin position="277"/>
        <end position="304"/>
    </location>
</feature>
<evidence type="ECO:0008006" key="5">
    <source>
        <dbReference type="Google" id="ProtNLM"/>
    </source>
</evidence>
<evidence type="ECO:0000256" key="2">
    <source>
        <dbReference type="SAM" id="Phobius"/>
    </source>
</evidence>
<reference evidence="3" key="1">
    <citation type="submission" date="2018-01" db="EMBL/GenBank/DDBJ databases">
        <title>Genomic characterization of Leptospira inadai serogroup Lyme isolated from captured rat in Brazil and comparative analysis with human reference strain.</title>
        <authorList>
            <person name="Moreno L.Z."/>
            <person name="Loureiro A.P."/>
            <person name="Miraglia F."/>
            <person name="Kremer F.S."/>
            <person name="Eslabao M.R."/>
            <person name="Dellagostin O.A."/>
            <person name="Lilenbaum W."/>
            <person name="Moreno A.M."/>
        </authorList>
    </citation>
    <scope>NUCLEOTIDE SEQUENCE [LARGE SCALE GENOMIC DNA]</scope>
    <source>
        <strain evidence="3">M34/99</strain>
    </source>
</reference>
<feature type="compositionally biased region" description="Low complexity" evidence="1">
    <location>
        <begin position="282"/>
        <end position="297"/>
    </location>
</feature>
<keyword evidence="4" id="KW-1185">Reference proteome</keyword>
<feature type="transmembrane region" description="Helical" evidence="2">
    <location>
        <begin position="7"/>
        <end position="30"/>
    </location>
</feature>
<dbReference type="EMBL" id="MCRM02000005">
    <property type="protein sequence ID" value="PNV75774.1"/>
    <property type="molecule type" value="Genomic_DNA"/>
</dbReference>
<keyword evidence="2" id="KW-0472">Membrane</keyword>
<accession>A0ABX4YKG7</accession>
<feature type="transmembrane region" description="Helical" evidence="2">
    <location>
        <begin position="220"/>
        <end position="237"/>
    </location>
</feature>
<protein>
    <recommendedName>
        <fullName evidence="5">SURF1-like protein</fullName>
    </recommendedName>
</protein>
<evidence type="ECO:0000313" key="3">
    <source>
        <dbReference type="EMBL" id="PNV75774.1"/>
    </source>
</evidence>
<evidence type="ECO:0000313" key="4">
    <source>
        <dbReference type="Proteomes" id="UP000094669"/>
    </source>
</evidence>
<proteinExistence type="predicted"/>
<evidence type="ECO:0000256" key="1">
    <source>
        <dbReference type="SAM" id="MobiDB-lite"/>
    </source>
</evidence>
<dbReference type="Proteomes" id="UP000094669">
    <property type="component" value="Unassembled WGS sequence"/>
</dbReference>
<gene>
    <name evidence="3" type="ORF">BES34_007010</name>
</gene>
<keyword evidence="2" id="KW-1133">Transmembrane helix</keyword>
<keyword evidence="2" id="KW-0812">Transmembrane</keyword>